<organism evidence="1 2">
    <name type="scientific">Clostridium neuense</name>
    <dbReference type="NCBI Taxonomy" id="1728934"/>
    <lineage>
        <taxon>Bacteria</taxon>
        <taxon>Bacillati</taxon>
        <taxon>Bacillota</taxon>
        <taxon>Clostridia</taxon>
        <taxon>Eubacteriales</taxon>
        <taxon>Clostridiaceae</taxon>
        <taxon>Clostridium</taxon>
    </lineage>
</organism>
<keyword evidence="2" id="KW-1185">Reference proteome</keyword>
<gene>
    <name evidence="1" type="ORF">ACJDT4_19620</name>
</gene>
<sequence length="138" mass="15126">MKKLLVPIIVVILIVGGGGLLFKYYNGPKITDGVICKSVDKDGKPVNRTAVFSPKDTIYFSAKGKKFLAKKARVIWYKDKITRANRLKVDDNIAISSAGYFSDKLSVPESLKPGSYAVTIYVAGNDVVETFGKFDVSK</sequence>
<comment type="caution">
    <text evidence="1">The sequence shown here is derived from an EMBL/GenBank/DDBJ whole genome shotgun (WGS) entry which is preliminary data.</text>
</comment>
<dbReference type="EMBL" id="JBJIAA010000019">
    <property type="protein sequence ID" value="MFL0252627.1"/>
    <property type="molecule type" value="Genomic_DNA"/>
</dbReference>
<dbReference type="RefSeq" id="WP_406789284.1">
    <property type="nucleotide sequence ID" value="NZ_JBJIAA010000019.1"/>
</dbReference>
<reference evidence="1 2" key="1">
    <citation type="submission" date="2024-11" db="EMBL/GenBank/DDBJ databases">
        <authorList>
            <person name="Heng Y.C."/>
            <person name="Lim A.C.H."/>
            <person name="Lee J.K.Y."/>
            <person name="Kittelmann S."/>
        </authorList>
    </citation>
    <scope>NUCLEOTIDE SEQUENCE [LARGE SCALE GENOMIC DNA]</scope>
    <source>
        <strain evidence="1 2">WILCCON 0114</strain>
    </source>
</reference>
<protein>
    <submittedName>
        <fullName evidence="1">Uncharacterized protein</fullName>
    </submittedName>
</protein>
<evidence type="ECO:0000313" key="2">
    <source>
        <dbReference type="Proteomes" id="UP001623592"/>
    </source>
</evidence>
<dbReference type="Proteomes" id="UP001623592">
    <property type="component" value="Unassembled WGS sequence"/>
</dbReference>
<accession>A0ABW8TJE1</accession>
<proteinExistence type="predicted"/>
<evidence type="ECO:0000313" key="1">
    <source>
        <dbReference type="EMBL" id="MFL0252627.1"/>
    </source>
</evidence>
<name>A0ABW8TJE1_9CLOT</name>